<gene>
    <name evidence="3" type="ORF">BDZ94DRAFT_1261693</name>
</gene>
<evidence type="ECO:0000313" key="3">
    <source>
        <dbReference type="EMBL" id="KAF9462360.1"/>
    </source>
</evidence>
<evidence type="ECO:0000313" key="4">
    <source>
        <dbReference type="Proteomes" id="UP000807353"/>
    </source>
</evidence>
<reference evidence="3" key="1">
    <citation type="submission" date="2020-11" db="EMBL/GenBank/DDBJ databases">
        <authorList>
            <consortium name="DOE Joint Genome Institute"/>
            <person name="Ahrendt S."/>
            <person name="Riley R."/>
            <person name="Andreopoulos W."/>
            <person name="Labutti K."/>
            <person name="Pangilinan J."/>
            <person name="Ruiz-Duenas F.J."/>
            <person name="Barrasa J.M."/>
            <person name="Sanchez-Garcia M."/>
            <person name="Camarero S."/>
            <person name="Miyauchi S."/>
            <person name="Serrano A."/>
            <person name="Linde D."/>
            <person name="Babiker R."/>
            <person name="Drula E."/>
            <person name="Ayuso-Fernandez I."/>
            <person name="Pacheco R."/>
            <person name="Padilla G."/>
            <person name="Ferreira P."/>
            <person name="Barriuso J."/>
            <person name="Kellner H."/>
            <person name="Castanera R."/>
            <person name="Alfaro M."/>
            <person name="Ramirez L."/>
            <person name="Pisabarro A.G."/>
            <person name="Kuo A."/>
            <person name="Tritt A."/>
            <person name="Lipzen A."/>
            <person name="He G."/>
            <person name="Yan M."/>
            <person name="Ng V."/>
            <person name="Cullen D."/>
            <person name="Martin F."/>
            <person name="Rosso M.-N."/>
            <person name="Henrissat B."/>
            <person name="Hibbett D."/>
            <person name="Martinez A.T."/>
            <person name="Grigoriev I.V."/>
        </authorList>
    </citation>
    <scope>NUCLEOTIDE SEQUENCE</scope>
    <source>
        <strain evidence="3">CBS 247.69</strain>
    </source>
</reference>
<dbReference type="InterPro" id="IPR058525">
    <property type="entry name" value="DUF8212"/>
</dbReference>
<accession>A0A9P5Y506</accession>
<dbReference type="EMBL" id="MU150273">
    <property type="protein sequence ID" value="KAF9462360.1"/>
    <property type="molecule type" value="Genomic_DNA"/>
</dbReference>
<dbReference type="PANTHER" id="PTHR10622:SF10">
    <property type="entry name" value="HET DOMAIN-CONTAINING PROTEIN"/>
    <property type="match status" value="1"/>
</dbReference>
<organism evidence="3 4">
    <name type="scientific">Collybia nuda</name>
    <dbReference type="NCBI Taxonomy" id="64659"/>
    <lineage>
        <taxon>Eukaryota</taxon>
        <taxon>Fungi</taxon>
        <taxon>Dikarya</taxon>
        <taxon>Basidiomycota</taxon>
        <taxon>Agaricomycotina</taxon>
        <taxon>Agaricomycetes</taxon>
        <taxon>Agaricomycetidae</taxon>
        <taxon>Agaricales</taxon>
        <taxon>Tricholomatineae</taxon>
        <taxon>Clitocybaceae</taxon>
        <taxon>Collybia</taxon>
    </lineage>
</organism>
<dbReference type="InterPro" id="IPR010730">
    <property type="entry name" value="HET"/>
</dbReference>
<protein>
    <submittedName>
        <fullName evidence="3">Heterokaryon incompatibility protein-domain-containing protein</fullName>
    </submittedName>
</protein>
<evidence type="ECO:0000259" key="2">
    <source>
        <dbReference type="Pfam" id="PF26640"/>
    </source>
</evidence>
<evidence type="ECO:0000259" key="1">
    <source>
        <dbReference type="Pfam" id="PF06985"/>
    </source>
</evidence>
<sequence>MRLLDTNTIKLTYFQSNVPEYAILSHVWEIEEVTFQDIVDLNKAKKMYGYAKIANACDTARQDGLEYIWIDTCCINKDSSAELSEAINSMYAWYSNAQICYTFLHDVVSEGDPNHPHSLFAMSLWFTRGWTLQELIAPSTVIFYAKDWVDIGTKASLQDTISSVTGIDSEVIVGETLLDHIPVAVRMSWAANRNTTREEDVAYSLMGIFDINMPLIYGEGRKAFIRLQHEIIKKSTDHSIFAWTAGFVSVFNGEKYRGILARSPREFRDSGNIERIQAVNLVPNINQPIPLQNIGMRPYAITNRGLQIELLTAKKTGGEVPEILAFLNCRFSGDSEPIMITLSQPPSHFFETEIYVRSETTNLNKTSGHIGPTEFSSIYIAEDYSAPNGHISTICRSFGFIVNLAVDCPPPHIEPVDCHPLILSPDMKHPTHFAGSFSENAEAVLIFEDNSGFGRFAVVGGIQKPKKLWCTILLDAEPEHGDEWDALNAYRALPIRGGIQWTKKNRFLDRAFRNLANGWSVTVITQAHLGLSAHMHPESDIEIHLKKTTPQRNQLLAGLPELPLSRDMILIIPPAPECGFVGDIDLAQGGTFAYWRPQIQR</sequence>
<dbReference type="Proteomes" id="UP000807353">
    <property type="component" value="Unassembled WGS sequence"/>
</dbReference>
<feature type="domain" description="Heterokaryon incompatibility" evidence="1">
    <location>
        <begin position="21"/>
        <end position="108"/>
    </location>
</feature>
<dbReference type="Pfam" id="PF26640">
    <property type="entry name" value="DUF8212"/>
    <property type="match status" value="1"/>
</dbReference>
<keyword evidence="4" id="KW-1185">Reference proteome</keyword>
<proteinExistence type="predicted"/>
<feature type="domain" description="DUF8212" evidence="2">
    <location>
        <begin position="222"/>
        <end position="251"/>
    </location>
</feature>
<dbReference type="Pfam" id="PF06985">
    <property type="entry name" value="HET"/>
    <property type="match status" value="1"/>
</dbReference>
<comment type="caution">
    <text evidence="3">The sequence shown here is derived from an EMBL/GenBank/DDBJ whole genome shotgun (WGS) entry which is preliminary data.</text>
</comment>
<dbReference type="OrthoDB" id="5122891at2759"/>
<name>A0A9P5Y506_9AGAR</name>
<dbReference type="PANTHER" id="PTHR10622">
    <property type="entry name" value="HET DOMAIN-CONTAINING PROTEIN"/>
    <property type="match status" value="1"/>
</dbReference>
<dbReference type="AlphaFoldDB" id="A0A9P5Y506"/>